<evidence type="ECO:0000313" key="2">
    <source>
        <dbReference type="Proteomes" id="UP000287166"/>
    </source>
</evidence>
<name>A0A401GU80_9APHY</name>
<organism evidence="1 2">
    <name type="scientific">Sparassis crispa</name>
    <dbReference type="NCBI Taxonomy" id="139825"/>
    <lineage>
        <taxon>Eukaryota</taxon>
        <taxon>Fungi</taxon>
        <taxon>Dikarya</taxon>
        <taxon>Basidiomycota</taxon>
        <taxon>Agaricomycotina</taxon>
        <taxon>Agaricomycetes</taxon>
        <taxon>Polyporales</taxon>
        <taxon>Sparassidaceae</taxon>
        <taxon>Sparassis</taxon>
    </lineage>
</organism>
<protein>
    <submittedName>
        <fullName evidence="1">Uncharacterized protein</fullName>
    </submittedName>
</protein>
<dbReference type="InParanoid" id="A0A401GU80"/>
<accession>A0A401GU80</accession>
<dbReference type="Proteomes" id="UP000287166">
    <property type="component" value="Unassembled WGS sequence"/>
</dbReference>
<sequence>MGTQGYLVYRYKGRYLNRERSFSDGFRPCLPIGSRRSGCPIVRPRYELDLDKTGLPHQFTRPRPVLSFRAK</sequence>
<reference evidence="1 2" key="1">
    <citation type="journal article" date="2018" name="Sci. Rep.">
        <title>Genome sequence of the cauliflower mushroom Sparassis crispa (Hanabiratake) and its association with beneficial usage.</title>
        <authorList>
            <person name="Kiyama R."/>
            <person name="Furutani Y."/>
            <person name="Kawaguchi K."/>
            <person name="Nakanishi T."/>
        </authorList>
    </citation>
    <scope>NUCLEOTIDE SEQUENCE [LARGE SCALE GENOMIC DNA]</scope>
</reference>
<keyword evidence="2" id="KW-1185">Reference proteome</keyword>
<evidence type="ECO:0000313" key="1">
    <source>
        <dbReference type="EMBL" id="GBE85795.1"/>
    </source>
</evidence>
<dbReference type="GeneID" id="38782712"/>
<proteinExistence type="predicted"/>
<gene>
    <name evidence="1" type="ORF">SCP_0803170</name>
</gene>
<dbReference type="AlphaFoldDB" id="A0A401GU80"/>
<dbReference type="RefSeq" id="XP_027616708.1">
    <property type="nucleotide sequence ID" value="XM_027760907.1"/>
</dbReference>
<dbReference type="EMBL" id="BFAD01000008">
    <property type="protein sequence ID" value="GBE85795.1"/>
    <property type="molecule type" value="Genomic_DNA"/>
</dbReference>
<comment type="caution">
    <text evidence="1">The sequence shown here is derived from an EMBL/GenBank/DDBJ whole genome shotgun (WGS) entry which is preliminary data.</text>
</comment>